<proteinExistence type="predicted"/>
<dbReference type="Proteomes" id="UP000076632">
    <property type="component" value="Unassembled WGS sequence"/>
</dbReference>
<evidence type="ECO:0000259" key="3">
    <source>
        <dbReference type="Pfam" id="PF13902"/>
    </source>
</evidence>
<dbReference type="InterPro" id="IPR025952">
    <property type="entry name" value="R3H-assoc_dom"/>
</dbReference>
<feature type="region of interest" description="Disordered" evidence="2">
    <location>
        <begin position="1"/>
        <end position="25"/>
    </location>
</feature>
<feature type="domain" description="R3H-associated N-terminal" evidence="3">
    <location>
        <begin position="90"/>
        <end position="192"/>
    </location>
</feature>
<dbReference type="EMBL" id="KV407455">
    <property type="protein sequence ID" value="KZF25494.1"/>
    <property type="molecule type" value="Genomic_DNA"/>
</dbReference>
<feature type="coiled-coil region" evidence="1">
    <location>
        <begin position="186"/>
        <end position="220"/>
    </location>
</feature>
<dbReference type="PANTHER" id="PTHR32019:SF2">
    <property type="entry name" value="R3H DOMAIN-CONTAINING PROTEIN 4"/>
    <property type="match status" value="1"/>
</dbReference>
<feature type="region of interest" description="Disordered" evidence="2">
    <location>
        <begin position="105"/>
        <end position="134"/>
    </location>
</feature>
<reference evidence="4 5" key="1">
    <citation type="journal article" date="2016" name="Fungal Biol.">
        <title>The genome of Xylona heveae provides a window into fungal endophytism.</title>
        <authorList>
            <person name="Gazis R."/>
            <person name="Kuo A."/>
            <person name="Riley R."/>
            <person name="LaButti K."/>
            <person name="Lipzen A."/>
            <person name="Lin J."/>
            <person name="Amirebrahimi M."/>
            <person name="Hesse C.N."/>
            <person name="Spatafora J.W."/>
            <person name="Henrissat B."/>
            <person name="Hainaut M."/>
            <person name="Grigoriev I.V."/>
            <person name="Hibbett D.S."/>
        </authorList>
    </citation>
    <scope>NUCLEOTIDE SEQUENCE [LARGE SCALE GENOMIC DNA]</scope>
    <source>
        <strain evidence="4 5">TC161</strain>
    </source>
</reference>
<protein>
    <recommendedName>
        <fullName evidence="3">R3H-associated N-terminal domain-containing protein</fullName>
    </recommendedName>
</protein>
<evidence type="ECO:0000313" key="5">
    <source>
        <dbReference type="Proteomes" id="UP000076632"/>
    </source>
</evidence>
<dbReference type="CDD" id="cd02325">
    <property type="entry name" value="R3H"/>
    <property type="match status" value="1"/>
</dbReference>
<dbReference type="GeneID" id="28899924"/>
<sequence>MAILPNPETHEDGNATATPSPGPSRLEIETWTEQATEALQNVILSSPAPAFHGSSVALTIPLDEPTSNRVRLEAPPRPQAYPDTPLRRHSHIRRDSLKRREALLKGKEGSRRRQRWENDRLLNNPHAQPPLPSDWEVHPTYPRHAVPYYLAPLWDEKLARDHKTKNDTKGETTQREDSLGKIPKELREKFKRARGAKSLLEALEREVRAFVEEWEQKKKHSAHDDFGDLDSEDEEIVFVGRNGQMNDMASSRASLDEVPAHPERLVFESLADDHGASFGRWLVHSIASYYGLRTWSVTVGDPARREAYVGIKMDRVRTETIRPGSLPRPLWGLV</sequence>
<dbReference type="Pfam" id="PF13902">
    <property type="entry name" value="R3H-assoc"/>
    <property type="match status" value="1"/>
</dbReference>
<dbReference type="SUPFAM" id="SSF82708">
    <property type="entry name" value="R3H domain"/>
    <property type="match status" value="1"/>
</dbReference>
<dbReference type="InterPro" id="IPR039629">
    <property type="entry name" value="R3HDM4"/>
</dbReference>
<dbReference type="InParanoid" id="A0A165IX27"/>
<name>A0A165IX27_XYLHT</name>
<dbReference type="GO" id="GO:0003676">
    <property type="term" value="F:nucleic acid binding"/>
    <property type="evidence" value="ECO:0007669"/>
    <property type="project" value="InterPro"/>
</dbReference>
<evidence type="ECO:0000313" key="4">
    <source>
        <dbReference type="EMBL" id="KZF25494.1"/>
    </source>
</evidence>
<gene>
    <name evidence="4" type="ORF">L228DRAFT_265963</name>
</gene>
<accession>A0A165IX27</accession>
<keyword evidence="5" id="KW-1185">Reference proteome</keyword>
<dbReference type="PANTHER" id="PTHR32019">
    <property type="entry name" value="R3H DOMAIN-CONTAINING PROTEIN 4"/>
    <property type="match status" value="1"/>
</dbReference>
<dbReference type="RefSeq" id="XP_018191049.1">
    <property type="nucleotide sequence ID" value="XM_018334787.1"/>
</dbReference>
<dbReference type="OMA" id="YPRHDPM"/>
<feature type="compositionally biased region" description="Basic and acidic residues" evidence="2">
    <location>
        <begin position="105"/>
        <end position="120"/>
    </location>
</feature>
<keyword evidence="1" id="KW-0175">Coiled coil</keyword>
<dbReference type="AlphaFoldDB" id="A0A165IX27"/>
<organism evidence="4 5">
    <name type="scientific">Xylona heveae (strain CBS 132557 / TC161)</name>
    <dbReference type="NCBI Taxonomy" id="1328760"/>
    <lineage>
        <taxon>Eukaryota</taxon>
        <taxon>Fungi</taxon>
        <taxon>Dikarya</taxon>
        <taxon>Ascomycota</taxon>
        <taxon>Pezizomycotina</taxon>
        <taxon>Xylonomycetes</taxon>
        <taxon>Xylonales</taxon>
        <taxon>Xylonaceae</taxon>
        <taxon>Xylona</taxon>
    </lineage>
</organism>
<evidence type="ECO:0000256" key="1">
    <source>
        <dbReference type="SAM" id="Coils"/>
    </source>
</evidence>
<dbReference type="InterPro" id="IPR036867">
    <property type="entry name" value="R3H_dom_sf"/>
</dbReference>
<dbReference type="OrthoDB" id="10256743at2759"/>
<evidence type="ECO:0000256" key="2">
    <source>
        <dbReference type="SAM" id="MobiDB-lite"/>
    </source>
</evidence>